<reference evidence="3 4" key="1">
    <citation type="submission" date="2024-02" db="EMBL/GenBank/DDBJ databases">
        <title>Full genome sequence of Sphingomonas kaistensis.</title>
        <authorList>
            <person name="Poletto B.L."/>
            <person name="Silva G."/>
            <person name="Galante D."/>
            <person name="Campos K.R."/>
            <person name="Santos M.B.N."/>
            <person name="Sacchi C.T."/>
        </authorList>
    </citation>
    <scope>NUCLEOTIDE SEQUENCE [LARGE SCALE GENOMIC DNA]</scope>
    <source>
        <strain evidence="3 4">MA4R</strain>
    </source>
</reference>
<protein>
    <submittedName>
        <fullName evidence="3">M23 family metallopeptidase</fullName>
        <ecNumber evidence="3">3.4.-.-</ecNumber>
    </submittedName>
</protein>
<keyword evidence="1" id="KW-0472">Membrane</keyword>
<dbReference type="RefSeq" id="WP_338504864.1">
    <property type="nucleotide sequence ID" value="NZ_CP145607.1"/>
</dbReference>
<dbReference type="InterPro" id="IPR016047">
    <property type="entry name" value="M23ase_b-sheet_dom"/>
</dbReference>
<keyword evidence="1" id="KW-1133">Transmembrane helix</keyword>
<feature type="transmembrane region" description="Helical" evidence="1">
    <location>
        <begin position="7"/>
        <end position="26"/>
    </location>
</feature>
<name>A0ABZ2G2Y6_9SPHN</name>
<dbReference type="Proteomes" id="UP001382935">
    <property type="component" value="Chromosome"/>
</dbReference>
<dbReference type="PANTHER" id="PTHR21666:SF268">
    <property type="entry name" value="PEPTIDASE M23 DOMAIN-CONTAINING PROTEIN"/>
    <property type="match status" value="1"/>
</dbReference>
<dbReference type="EMBL" id="CP145607">
    <property type="protein sequence ID" value="WWM71451.1"/>
    <property type="molecule type" value="Genomic_DNA"/>
</dbReference>
<feature type="domain" description="M23ase beta-sheet core" evidence="2">
    <location>
        <begin position="102"/>
        <end position="210"/>
    </location>
</feature>
<gene>
    <name evidence="3" type="ORF">V6R86_12410</name>
</gene>
<evidence type="ECO:0000313" key="4">
    <source>
        <dbReference type="Proteomes" id="UP001382935"/>
    </source>
</evidence>
<dbReference type="EC" id="3.4.-.-" evidence="3"/>
<dbReference type="CDD" id="cd12797">
    <property type="entry name" value="M23_peptidase"/>
    <property type="match status" value="1"/>
</dbReference>
<keyword evidence="1" id="KW-0812">Transmembrane</keyword>
<evidence type="ECO:0000259" key="2">
    <source>
        <dbReference type="Pfam" id="PF01551"/>
    </source>
</evidence>
<dbReference type="Gene3D" id="2.70.70.10">
    <property type="entry name" value="Glucose Permease (Domain IIA)"/>
    <property type="match status" value="1"/>
</dbReference>
<dbReference type="GO" id="GO:0016787">
    <property type="term" value="F:hydrolase activity"/>
    <property type="evidence" value="ECO:0007669"/>
    <property type="project" value="UniProtKB-KW"/>
</dbReference>
<proteinExistence type="predicted"/>
<sequence length="221" mass="23433">MRVSRLSLFGNAIIFALLAFGAWLWWRNVSRGADPPSAAEALATEAAERVGVNRSARAPRRDGGPAGPLIISSSGLAIPVAGIRMADLTDTYKASRGGGSRVHNAIDIMAPRGTPVVAATEGTVEKLFFSRGGGGITAYVRSPDGQWLHYYAHLDSYAPGLQEGQRISRGDPIGTVGISGNASPSGPHLHYAIYRMSPGERWWQGTPINPYPQLAGKGERG</sequence>
<evidence type="ECO:0000313" key="3">
    <source>
        <dbReference type="EMBL" id="WWM71451.1"/>
    </source>
</evidence>
<dbReference type="Pfam" id="PF01551">
    <property type="entry name" value="Peptidase_M23"/>
    <property type="match status" value="1"/>
</dbReference>
<accession>A0ABZ2G2Y6</accession>
<evidence type="ECO:0000256" key="1">
    <source>
        <dbReference type="SAM" id="Phobius"/>
    </source>
</evidence>
<keyword evidence="3" id="KW-0378">Hydrolase</keyword>
<dbReference type="PANTHER" id="PTHR21666">
    <property type="entry name" value="PEPTIDASE-RELATED"/>
    <property type="match status" value="1"/>
</dbReference>
<organism evidence="3 4">
    <name type="scientific">Sphingomonas kaistensis</name>
    <dbReference type="NCBI Taxonomy" id="298708"/>
    <lineage>
        <taxon>Bacteria</taxon>
        <taxon>Pseudomonadati</taxon>
        <taxon>Pseudomonadota</taxon>
        <taxon>Alphaproteobacteria</taxon>
        <taxon>Sphingomonadales</taxon>
        <taxon>Sphingomonadaceae</taxon>
        <taxon>Sphingomonas</taxon>
    </lineage>
</organism>
<dbReference type="SUPFAM" id="SSF51261">
    <property type="entry name" value="Duplicated hybrid motif"/>
    <property type="match status" value="1"/>
</dbReference>
<dbReference type="InterPro" id="IPR011055">
    <property type="entry name" value="Dup_hybrid_motif"/>
</dbReference>
<dbReference type="InterPro" id="IPR050570">
    <property type="entry name" value="Cell_wall_metabolism_enzyme"/>
</dbReference>
<keyword evidence="4" id="KW-1185">Reference proteome</keyword>